<dbReference type="STRING" id="930152.SAMN05216565_10799"/>
<name>A0A1H0VP70_9BACI</name>
<evidence type="ECO:0000313" key="1">
    <source>
        <dbReference type="EMBL" id="SDP79975.1"/>
    </source>
</evidence>
<accession>A0A1H0VP70</accession>
<dbReference type="Proteomes" id="UP000199159">
    <property type="component" value="Unassembled WGS sequence"/>
</dbReference>
<reference evidence="2" key="1">
    <citation type="submission" date="2016-10" db="EMBL/GenBank/DDBJ databases">
        <authorList>
            <person name="Varghese N."/>
            <person name="Submissions S."/>
        </authorList>
    </citation>
    <scope>NUCLEOTIDE SEQUENCE [LARGE SCALE GENOMIC DNA]</scope>
    <source>
        <strain evidence="2">IBRC-M10078</strain>
    </source>
</reference>
<keyword evidence="2" id="KW-1185">Reference proteome</keyword>
<sequence length="122" mass="13787">MHLELNAIEIGALTYHLNIMRIPVKKGFKKTYGSKEGKVVFERYDSVSEKVINLLAGIDKGKEELESITYELELDDEQVDTLKAFLDWYSKSLLEQTVNTGVKIPELTLLVDLTVKIKTVAA</sequence>
<protein>
    <submittedName>
        <fullName evidence="1">Uncharacterized protein</fullName>
    </submittedName>
</protein>
<dbReference type="AlphaFoldDB" id="A0A1H0VP70"/>
<organism evidence="1 2">
    <name type="scientific">Litchfieldia salsa</name>
    <dbReference type="NCBI Taxonomy" id="930152"/>
    <lineage>
        <taxon>Bacteria</taxon>
        <taxon>Bacillati</taxon>
        <taxon>Bacillota</taxon>
        <taxon>Bacilli</taxon>
        <taxon>Bacillales</taxon>
        <taxon>Bacillaceae</taxon>
        <taxon>Litchfieldia</taxon>
    </lineage>
</organism>
<dbReference type="RefSeq" id="WP_090855757.1">
    <property type="nucleotide sequence ID" value="NZ_FNJU01000007.1"/>
</dbReference>
<proteinExistence type="predicted"/>
<dbReference type="EMBL" id="FNJU01000007">
    <property type="protein sequence ID" value="SDP79975.1"/>
    <property type="molecule type" value="Genomic_DNA"/>
</dbReference>
<gene>
    <name evidence="1" type="ORF">SAMN05216565_10799</name>
</gene>
<evidence type="ECO:0000313" key="2">
    <source>
        <dbReference type="Proteomes" id="UP000199159"/>
    </source>
</evidence>